<dbReference type="EMBL" id="CAKMRJ010005523">
    <property type="protein sequence ID" value="CAH1445282.1"/>
    <property type="molecule type" value="Genomic_DNA"/>
</dbReference>
<evidence type="ECO:0000313" key="1">
    <source>
        <dbReference type="EMBL" id="CAH1445282.1"/>
    </source>
</evidence>
<gene>
    <name evidence="1" type="ORF">LVIROSA_LOCUS31052</name>
</gene>
<dbReference type="SUPFAM" id="SSF52047">
    <property type="entry name" value="RNI-like"/>
    <property type="match status" value="1"/>
</dbReference>
<evidence type="ECO:0000313" key="2">
    <source>
        <dbReference type="Proteomes" id="UP001157418"/>
    </source>
</evidence>
<comment type="caution">
    <text evidence="1">The sequence shown here is derived from an EMBL/GenBank/DDBJ whole genome shotgun (WGS) entry which is preliminary data.</text>
</comment>
<dbReference type="AlphaFoldDB" id="A0AAU9P4R7"/>
<name>A0AAU9P4R7_9ASTR</name>
<reference evidence="1 2" key="1">
    <citation type="submission" date="2022-01" db="EMBL/GenBank/DDBJ databases">
        <authorList>
            <person name="Xiong W."/>
            <person name="Schranz E."/>
        </authorList>
    </citation>
    <scope>NUCLEOTIDE SEQUENCE [LARGE SCALE GENOMIC DNA]</scope>
</reference>
<sequence length="101" mass="11927">MLRTLRVNQEACRFWPWDTVEKSYTIRNETAIAIGENLPELRHLELIENYMSYTGLQVILDGCCHLELLDLRQLITTHLMMTMLFINGRCGCCDQEIFFRL</sequence>
<dbReference type="PANTHER" id="PTHR38926:SF80">
    <property type="entry name" value="F-BOX DOMAIN, LEUCINE-RICH REPEAT DOMAIN SUPERFAMILY"/>
    <property type="match status" value="1"/>
</dbReference>
<protein>
    <submittedName>
        <fullName evidence="1">Uncharacterized protein</fullName>
    </submittedName>
</protein>
<dbReference type="Gene3D" id="3.80.10.10">
    <property type="entry name" value="Ribonuclease Inhibitor"/>
    <property type="match status" value="1"/>
</dbReference>
<organism evidence="1 2">
    <name type="scientific">Lactuca virosa</name>
    <dbReference type="NCBI Taxonomy" id="75947"/>
    <lineage>
        <taxon>Eukaryota</taxon>
        <taxon>Viridiplantae</taxon>
        <taxon>Streptophyta</taxon>
        <taxon>Embryophyta</taxon>
        <taxon>Tracheophyta</taxon>
        <taxon>Spermatophyta</taxon>
        <taxon>Magnoliopsida</taxon>
        <taxon>eudicotyledons</taxon>
        <taxon>Gunneridae</taxon>
        <taxon>Pentapetalae</taxon>
        <taxon>asterids</taxon>
        <taxon>campanulids</taxon>
        <taxon>Asterales</taxon>
        <taxon>Asteraceae</taxon>
        <taxon>Cichorioideae</taxon>
        <taxon>Cichorieae</taxon>
        <taxon>Lactucinae</taxon>
        <taxon>Lactuca</taxon>
    </lineage>
</organism>
<dbReference type="InterPro" id="IPR032675">
    <property type="entry name" value="LRR_dom_sf"/>
</dbReference>
<proteinExistence type="predicted"/>
<dbReference type="Proteomes" id="UP001157418">
    <property type="component" value="Unassembled WGS sequence"/>
</dbReference>
<accession>A0AAU9P4R7</accession>
<dbReference type="PANTHER" id="PTHR38926">
    <property type="entry name" value="F-BOX DOMAIN CONTAINING PROTEIN, EXPRESSED"/>
    <property type="match status" value="1"/>
</dbReference>
<keyword evidence="2" id="KW-1185">Reference proteome</keyword>